<evidence type="ECO:0000313" key="4">
    <source>
        <dbReference type="Proteomes" id="UP000183994"/>
    </source>
</evidence>
<feature type="region of interest" description="Disordered" evidence="1">
    <location>
        <begin position="299"/>
        <end position="349"/>
    </location>
</feature>
<dbReference type="STRING" id="1121393.SAMN02745216_03500"/>
<accession>A0A1M6SQJ6</accession>
<sequence>MEQDRYTLLFSGQVAAGRAPQEVKANLAKMFKATPDRIEKMFTGKPVIIKKGLTSEQAMKYQLAFEKAGAICRLAAEAGQASKPQAPVKAAPQPSEPAASSSAPAVGKTEEVQESEDGEEDSSPEKEEILAKAKKLYILFDEAYDRALKKDNAERSANINVGIGIVFLGLVVAVWYFTSLKWYWALLMVLAVLAVMGLAIDSAGAKFVRGILEPVMKQWDDKALVLAAFERWKEYVGDSPIKDQFGLAAQALEKENPRFRSRLEEYRKILAPKKKKKPAQEQALTLAAAAPAAPAAPAASEVPAAAQPVKSGGKGSSQGHESYKSSQSKPRETQKVRTPPAPRPPQEDPLYNEIRLHLSQLLGGKASALTMDAPLPLHANPMIAKTQLESVLEGLESIYSIVLPYNAQEGMSTVGDVVRAVHDEMEVEGKLESHDSPVTVNKRGEPEYIKPEKPGCRHIMGGVIGFLAAGGIVVPLVQAGAKAMGLTGDWPWIVAMIAGVTAWGAIAAMIRGE</sequence>
<keyword evidence="2" id="KW-0472">Membrane</keyword>
<feature type="compositionally biased region" description="Low complexity" evidence="1">
    <location>
        <begin position="82"/>
        <end position="105"/>
    </location>
</feature>
<feature type="compositionally biased region" description="Acidic residues" evidence="1">
    <location>
        <begin position="112"/>
        <end position="122"/>
    </location>
</feature>
<proteinExistence type="predicted"/>
<organism evidence="3 4">
    <name type="scientific">Desulfatibacillum alkenivorans DSM 16219</name>
    <dbReference type="NCBI Taxonomy" id="1121393"/>
    <lineage>
        <taxon>Bacteria</taxon>
        <taxon>Pseudomonadati</taxon>
        <taxon>Thermodesulfobacteriota</taxon>
        <taxon>Desulfobacteria</taxon>
        <taxon>Desulfobacterales</taxon>
        <taxon>Desulfatibacillaceae</taxon>
        <taxon>Desulfatibacillum</taxon>
    </lineage>
</organism>
<dbReference type="RefSeq" id="WP_073477550.1">
    <property type="nucleotide sequence ID" value="NZ_FQZU01000025.1"/>
</dbReference>
<gene>
    <name evidence="3" type="ORF">SAMN02745216_03500</name>
</gene>
<keyword evidence="4" id="KW-1185">Reference proteome</keyword>
<evidence type="ECO:0000313" key="3">
    <source>
        <dbReference type="EMBL" id="SHK46993.1"/>
    </source>
</evidence>
<feature type="compositionally biased region" description="Low complexity" evidence="1">
    <location>
        <begin position="299"/>
        <end position="309"/>
    </location>
</feature>
<dbReference type="Proteomes" id="UP000183994">
    <property type="component" value="Unassembled WGS sequence"/>
</dbReference>
<evidence type="ECO:0000256" key="1">
    <source>
        <dbReference type="SAM" id="MobiDB-lite"/>
    </source>
</evidence>
<protein>
    <submittedName>
        <fullName evidence="3">Uncharacterized protein</fullName>
    </submittedName>
</protein>
<name>A0A1M6SQJ6_9BACT</name>
<dbReference type="OrthoDB" id="9813074at2"/>
<keyword evidence="2" id="KW-0812">Transmembrane</keyword>
<feature type="transmembrane region" description="Helical" evidence="2">
    <location>
        <begin position="182"/>
        <end position="200"/>
    </location>
</feature>
<feature type="transmembrane region" description="Helical" evidence="2">
    <location>
        <begin position="490"/>
        <end position="510"/>
    </location>
</feature>
<feature type="region of interest" description="Disordered" evidence="1">
    <location>
        <begin position="82"/>
        <end position="126"/>
    </location>
</feature>
<evidence type="ECO:0000256" key="2">
    <source>
        <dbReference type="SAM" id="Phobius"/>
    </source>
</evidence>
<feature type="compositionally biased region" description="Polar residues" evidence="1">
    <location>
        <begin position="317"/>
        <end position="328"/>
    </location>
</feature>
<reference evidence="4" key="1">
    <citation type="submission" date="2016-11" db="EMBL/GenBank/DDBJ databases">
        <authorList>
            <person name="Varghese N."/>
            <person name="Submissions S."/>
        </authorList>
    </citation>
    <scope>NUCLEOTIDE SEQUENCE [LARGE SCALE GENOMIC DNA]</scope>
    <source>
        <strain evidence="4">DSM 16219</strain>
    </source>
</reference>
<feature type="transmembrane region" description="Helical" evidence="2">
    <location>
        <begin position="459"/>
        <end position="478"/>
    </location>
</feature>
<dbReference type="AlphaFoldDB" id="A0A1M6SQJ6"/>
<keyword evidence="2" id="KW-1133">Transmembrane helix</keyword>
<dbReference type="EMBL" id="FQZU01000025">
    <property type="protein sequence ID" value="SHK46993.1"/>
    <property type="molecule type" value="Genomic_DNA"/>
</dbReference>
<feature type="transmembrane region" description="Helical" evidence="2">
    <location>
        <begin position="157"/>
        <end position="176"/>
    </location>
</feature>